<dbReference type="Proteomes" id="UP000464468">
    <property type="component" value="Chromosome"/>
</dbReference>
<dbReference type="EMBL" id="CP047895">
    <property type="protein sequence ID" value="QHL91967.1"/>
    <property type="molecule type" value="Genomic_DNA"/>
</dbReference>
<name>A0A7Z2NYX8_9SPHN</name>
<gene>
    <name evidence="3" type="ORF">GVO57_12235</name>
</gene>
<keyword evidence="2" id="KW-0472">Membrane</keyword>
<sequence length="61" mass="6269">MVNEIVKSATRAKEGEEAAQAGKGADGNRNAWIAAGVGIGSAALVAALLYANNRGRTRKKD</sequence>
<proteinExistence type="predicted"/>
<evidence type="ECO:0000313" key="4">
    <source>
        <dbReference type="Proteomes" id="UP000464468"/>
    </source>
</evidence>
<dbReference type="KEGG" id="schy:GVO57_12235"/>
<organism evidence="3 4">
    <name type="scientific">Sphingomonas changnyeongensis</name>
    <dbReference type="NCBI Taxonomy" id="2698679"/>
    <lineage>
        <taxon>Bacteria</taxon>
        <taxon>Pseudomonadati</taxon>
        <taxon>Pseudomonadota</taxon>
        <taxon>Alphaproteobacteria</taxon>
        <taxon>Sphingomonadales</taxon>
        <taxon>Sphingomonadaceae</taxon>
        <taxon>Sphingomonas</taxon>
    </lineage>
</organism>
<feature type="transmembrane region" description="Helical" evidence="2">
    <location>
        <begin position="31"/>
        <end position="51"/>
    </location>
</feature>
<dbReference type="AlphaFoldDB" id="A0A7Z2NYX8"/>
<keyword evidence="2" id="KW-0812">Transmembrane</keyword>
<evidence type="ECO:0000256" key="2">
    <source>
        <dbReference type="SAM" id="Phobius"/>
    </source>
</evidence>
<reference evidence="3 4" key="1">
    <citation type="submission" date="2020-01" db="EMBL/GenBank/DDBJ databases">
        <title>Sphingomonas sp. C33 whole genome sequece.</title>
        <authorList>
            <person name="Park C."/>
        </authorList>
    </citation>
    <scope>NUCLEOTIDE SEQUENCE [LARGE SCALE GENOMIC DNA]</scope>
    <source>
        <strain evidence="3 4">C33</strain>
    </source>
</reference>
<evidence type="ECO:0000256" key="1">
    <source>
        <dbReference type="SAM" id="MobiDB-lite"/>
    </source>
</evidence>
<keyword evidence="2" id="KW-1133">Transmembrane helix</keyword>
<evidence type="ECO:0000313" key="3">
    <source>
        <dbReference type="EMBL" id="QHL91967.1"/>
    </source>
</evidence>
<feature type="region of interest" description="Disordered" evidence="1">
    <location>
        <begin position="1"/>
        <end position="24"/>
    </location>
</feature>
<accession>A0A7Z2NYX8</accession>
<protein>
    <submittedName>
        <fullName evidence="3">Uncharacterized protein</fullName>
    </submittedName>
</protein>
<keyword evidence="4" id="KW-1185">Reference proteome</keyword>